<feature type="transmembrane region" description="Helical" evidence="7">
    <location>
        <begin position="162"/>
        <end position="188"/>
    </location>
</feature>
<proteinExistence type="inferred from homology"/>
<feature type="transmembrane region" description="Helical" evidence="7">
    <location>
        <begin position="355"/>
        <end position="372"/>
    </location>
</feature>
<dbReference type="Proteomes" id="UP001165060">
    <property type="component" value="Unassembled WGS sequence"/>
</dbReference>
<accession>A0ABQ6MFX1</accession>
<organism evidence="8 9">
    <name type="scientific">Tetraparma gracilis</name>
    <dbReference type="NCBI Taxonomy" id="2962635"/>
    <lineage>
        <taxon>Eukaryota</taxon>
        <taxon>Sar</taxon>
        <taxon>Stramenopiles</taxon>
        <taxon>Ochrophyta</taxon>
        <taxon>Bolidophyceae</taxon>
        <taxon>Parmales</taxon>
        <taxon>Triparmaceae</taxon>
        <taxon>Tetraparma</taxon>
    </lineage>
</organism>
<dbReference type="PANTHER" id="PTHR23519:SF1">
    <property type="entry name" value="AUTOPHAGY-RELATED PROTEIN 22"/>
    <property type="match status" value="1"/>
</dbReference>
<keyword evidence="5 7" id="KW-1133">Transmembrane helix</keyword>
<sequence>MVEFTGKHCGLHASPVFRKSEAWAYIYLLTVRGTIWAHGLSYFVAFLQVMYTSVGCTQSGSEIGMNVTVNLLNETLINRTQTSEEADMHGEECSATVNGVPLMTAVYSVGTLSLILQSILAPILGTIIDHSKLRKQWTMYTVSLTVAIKFCMIFLLSEDSWVVALFATQLVDTISMVMHIACVQAYCVEIAEGDEEVVALQTGGRIWEMVFMLGSTIVFVAVGMVGGLDLLQTCHVASAFTGVQGIAGIYLAWQRLEDRPALHEGRADLLHVFSQMWKTIKIPENKHVRQYLVGMAFLDAGNGNMLGLLSVYAMQQVEIENPTVYGAIIMLFCIPGALGTKWMCNKVGIRRQLGIITYAHVILNLVIAAFVYKPGMFVHLAVIAVLFGLTIGGNYSVCKGLFMMIIPAGQEVEMTGLYTFFCKVIGFAPGQFFAFCVDTKLGGEGSSRRIGWLGIVAFQFIGGMLTSTCLDEKGAREMAKKTEHLRVRSKEVVRGSKATTRVQDEA</sequence>
<evidence type="ECO:0000313" key="8">
    <source>
        <dbReference type="EMBL" id="GMI25370.1"/>
    </source>
</evidence>
<reference evidence="8 9" key="1">
    <citation type="journal article" date="2023" name="Commun. Biol.">
        <title>Genome analysis of Parmales, the sister group of diatoms, reveals the evolutionary specialization of diatoms from phago-mixotrophs to photoautotrophs.</title>
        <authorList>
            <person name="Ban H."/>
            <person name="Sato S."/>
            <person name="Yoshikawa S."/>
            <person name="Yamada K."/>
            <person name="Nakamura Y."/>
            <person name="Ichinomiya M."/>
            <person name="Sato N."/>
            <person name="Blanc-Mathieu R."/>
            <person name="Endo H."/>
            <person name="Kuwata A."/>
            <person name="Ogata H."/>
        </authorList>
    </citation>
    <scope>NUCLEOTIDE SEQUENCE [LARGE SCALE GENOMIC DNA]</scope>
</reference>
<feature type="transmembrane region" description="Helical" evidence="7">
    <location>
        <begin position="417"/>
        <end position="435"/>
    </location>
</feature>
<feature type="transmembrane region" description="Helical" evidence="7">
    <location>
        <begin position="137"/>
        <end position="156"/>
    </location>
</feature>
<dbReference type="InterPro" id="IPR036259">
    <property type="entry name" value="MFS_trans_sf"/>
</dbReference>
<feature type="transmembrane region" description="Helical" evidence="7">
    <location>
        <begin position="291"/>
        <end position="312"/>
    </location>
</feature>
<feature type="transmembrane region" description="Helical" evidence="7">
    <location>
        <begin position="105"/>
        <end position="125"/>
    </location>
</feature>
<keyword evidence="4 7" id="KW-0812">Transmembrane</keyword>
<feature type="transmembrane region" description="Helical" evidence="7">
    <location>
        <begin position="450"/>
        <end position="470"/>
    </location>
</feature>
<feature type="transmembrane region" description="Helical" evidence="7">
    <location>
        <begin position="236"/>
        <end position="253"/>
    </location>
</feature>
<evidence type="ECO:0000256" key="4">
    <source>
        <dbReference type="ARBA" id="ARBA00022692"/>
    </source>
</evidence>
<dbReference type="Gene3D" id="1.20.1250.20">
    <property type="entry name" value="MFS general substrate transporter like domains"/>
    <property type="match status" value="1"/>
</dbReference>
<evidence type="ECO:0000256" key="3">
    <source>
        <dbReference type="ARBA" id="ARBA00022448"/>
    </source>
</evidence>
<keyword evidence="9" id="KW-1185">Reference proteome</keyword>
<evidence type="ECO:0000256" key="1">
    <source>
        <dbReference type="ARBA" id="ARBA00004127"/>
    </source>
</evidence>
<evidence type="ECO:0000256" key="5">
    <source>
        <dbReference type="ARBA" id="ARBA00022989"/>
    </source>
</evidence>
<dbReference type="SUPFAM" id="SSF103473">
    <property type="entry name" value="MFS general substrate transporter"/>
    <property type="match status" value="1"/>
</dbReference>
<keyword evidence="3" id="KW-0813">Transport</keyword>
<keyword evidence="6 7" id="KW-0472">Membrane</keyword>
<feature type="transmembrane region" description="Helical" evidence="7">
    <location>
        <begin position="24"/>
        <end position="45"/>
    </location>
</feature>
<feature type="transmembrane region" description="Helical" evidence="7">
    <location>
        <begin position="324"/>
        <end position="343"/>
    </location>
</feature>
<gene>
    <name evidence="8" type="ORF">TeGR_g11199</name>
</gene>
<name>A0ABQ6MFX1_9STRA</name>
<evidence type="ECO:0000313" key="9">
    <source>
        <dbReference type="Proteomes" id="UP001165060"/>
    </source>
</evidence>
<dbReference type="EMBL" id="BRYB01002783">
    <property type="protein sequence ID" value="GMI25370.1"/>
    <property type="molecule type" value="Genomic_DNA"/>
</dbReference>
<comment type="caution">
    <text evidence="8">The sequence shown here is derived from an EMBL/GenBank/DDBJ whole genome shotgun (WGS) entry which is preliminary data.</text>
</comment>
<dbReference type="InterPro" id="IPR024671">
    <property type="entry name" value="Atg22-like"/>
</dbReference>
<comment type="similarity">
    <text evidence="2">Belongs to the ATG22 family.</text>
</comment>
<dbReference type="Pfam" id="PF11700">
    <property type="entry name" value="ATG22"/>
    <property type="match status" value="1"/>
</dbReference>
<evidence type="ECO:0000256" key="2">
    <source>
        <dbReference type="ARBA" id="ARBA00006978"/>
    </source>
</evidence>
<feature type="transmembrane region" description="Helical" evidence="7">
    <location>
        <begin position="378"/>
        <end position="397"/>
    </location>
</feature>
<feature type="transmembrane region" description="Helical" evidence="7">
    <location>
        <begin position="209"/>
        <end position="230"/>
    </location>
</feature>
<protein>
    <submittedName>
        <fullName evidence="8">Uncharacterized protein</fullName>
    </submittedName>
</protein>
<dbReference type="PANTHER" id="PTHR23519">
    <property type="entry name" value="AUTOPHAGY-RELATED PROTEIN 22"/>
    <property type="match status" value="1"/>
</dbReference>
<evidence type="ECO:0000256" key="7">
    <source>
        <dbReference type="SAM" id="Phobius"/>
    </source>
</evidence>
<dbReference type="InterPro" id="IPR050495">
    <property type="entry name" value="ATG22/LtaA_families"/>
</dbReference>
<evidence type="ECO:0000256" key="6">
    <source>
        <dbReference type="ARBA" id="ARBA00023136"/>
    </source>
</evidence>
<comment type="subcellular location">
    <subcellularLocation>
        <location evidence="1">Endomembrane system</location>
        <topology evidence="1">Multi-pass membrane protein</topology>
    </subcellularLocation>
</comment>